<feature type="transmembrane region" description="Helical" evidence="7">
    <location>
        <begin position="6"/>
        <end position="25"/>
    </location>
</feature>
<sequence length="234" mass="26352">MNLEDYSFWEMIVRTTVTFSVLLLLARILGKEQLSQLTFFNYITGITIGSIAGEIAAHDDTHYLNAITSLIWWSILTLLVSYISLKSSRAKAMLDDKPMIIIKNGKILEGNLKKSRLPIGDLNMLLRIQGIFSVKDVHFAVLETNGELSVFKKVAQQSATKQDVKAQIIVPKYMPTTIIADGKIIEKNLPDQGLTEEWVIKQLKSHGVNSVQQVFYAEIESDGTIYMDLREDNS</sequence>
<protein>
    <submittedName>
        <fullName evidence="10">YetF domain-containing protein</fullName>
    </submittedName>
</protein>
<keyword evidence="4 7" id="KW-0812">Transmembrane</keyword>
<dbReference type="InterPro" id="IPR023090">
    <property type="entry name" value="UPF0702_alpha/beta_dom_sf"/>
</dbReference>
<evidence type="ECO:0000259" key="8">
    <source>
        <dbReference type="Pfam" id="PF04239"/>
    </source>
</evidence>
<evidence type="ECO:0000259" key="9">
    <source>
        <dbReference type="Pfam" id="PF20730"/>
    </source>
</evidence>
<dbReference type="Gene3D" id="3.30.240.20">
    <property type="entry name" value="bsu07140 like domains"/>
    <property type="match status" value="2"/>
</dbReference>
<gene>
    <name evidence="10" type="ORF">ACFPYN_06460</name>
</gene>
<reference evidence="11" key="1">
    <citation type="journal article" date="2019" name="Int. J. Syst. Evol. Microbiol.">
        <title>The Global Catalogue of Microorganisms (GCM) 10K type strain sequencing project: providing services to taxonomists for standard genome sequencing and annotation.</title>
        <authorList>
            <consortium name="The Broad Institute Genomics Platform"/>
            <consortium name="The Broad Institute Genome Sequencing Center for Infectious Disease"/>
            <person name="Wu L."/>
            <person name="Ma J."/>
        </authorList>
    </citation>
    <scope>NUCLEOTIDE SEQUENCE [LARGE SCALE GENOMIC DNA]</scope>
    <source>
        <strain evidence="11">CCUG 54527</strain>
    </source>
</reference>
<accession>A0ABW1L847</accession>
<proteinExistence type="inferred from homology"/>
<keyword evidence="5 7" id="KW-1133">Transmembrane helix</keyword>
<dbReference type="EMBL" id="JBHSRI010000006">
    <property type="protein sequence ID" value="MFC6039097.1"/>
    <property type="molecule type" value="Genomic_DNA"/>
</dbReference>
<feature type="domain" description="YetF-like N-terminal transmembrane" evidence="9">
    <location>
        <begin position="10"/>
        <end position="83"/>
    </location>
</feature>
<evidence type="ECO:0000313" key="11">
    <source>
        <dbReference type="Proteomes" id="UP001596170"/>
    </source>
</evidence>
<evidence type="ECO:0000256" key="6">
    <source>
        <dbReference type="ARBA" id="ARBA00023136"/>
    </source>
</evidence>
<evidence type="ECO:0000256" key="3">
    <source>
        <dbReference type="ARBA" id="ARBA00022475"/>
    </source>
</evidence>
<evidence type="ECO:0000256" key="4">
    <source>
        <dbReference type="ARBA" id="ARBA00022692"/>
    </source>
</evidence>
<dbReference type="Pfam" id="PF04239">
    <property type="entry name" value="DUF421"/>
    <property type="match status" value="1"/>
</dbReference>
<name>A0ABW1L847_9BACL</name>
<comment type="similarity">
    <text evidence="2">Belongs to the UPF0702 family.</text>
</comment>
<dbReference type="InterPro" id="IPR048454">
    <property type="entry name" value="YetF_N"/>
</dbReference>
<dbReference type="PANTHER" id="PTHR34582:SF7">
    <property type="entry name" value="UPF0702 TRANSMEMBRANE PROTEIN YDFS"/>
    <property type="match status" value="1"/>
</dbReference>
<organism evidence="10 11">
    <name type="scientific">Paenisporosarcina macmurdoensis</name>
    <dbReference type="NCBI Taxonomy" id="212659"/>
    <lineage>
        <taxon>Bacteria</taxon>
        <taxon>Bacillati</taxon>
        <taxon>Bacillota</taxon>
        <taxon>Bacilli</taxon>
        <taxon>Bacillales</taxon>
        <taxon>Caryophanaceae</taxon>
        <taxon>Paenisporosarcina</taxon>
    </lineage>
</organism>
<feature type="transmembrane region" description="Helical" evidence="7">
    <location>
        <begin position="37"/>
        <end position="57"/>
    </location>
</feature>
<feature type="domain" description="YetF C-terminal" evidence="8">
    <location>
        <begin position="86"/>
        <end position="219"/>
    </location>
</feature>
<dbReference type="Proteomes" id="UP001596170">
    <property type="component" value="Unassembled WGS sequence"/>
</dbReference>
<evidence type="ECO:0000256" key="1">
    <source>
        <dbReference type="ARBA" id="ARBA00004651"/>
    </source>
</evidence>
<comment type="subcellular location">
    <subcellularLocation>
        <location evidence="1">Cell membrane</location>
        <topology evidence="1">Multi-pass membrane protein</topology>
    </subcellularLocation>
</comment>
<keyword evidence="3" id="KW-1003">Cell membrane</keyword>
<evidence type="ECO:0000256" key="7">
    <source>
        <dbReference type="SAM" id="Phobius"/>
    </source>
</evidence>
<evidence type="ECO:0000256" key="5">
    <source>
        <dbReference type="ARBA" id="ARBA00022989"/>
    </source>
</evidence>
<evidence type="ECO:0000313" key="10">
    <source>
        <dbReference type="EMBL" id="MFC6039097.1"/>
    </source>
</evidence>
<dbReference type="Pfam" id="PF20730">
    <property type="entry name" value="YetF_N"/>
    <property type="match status" value="1"/>
</dbReference>
<dbReference type="PANTHER" id="PTHR34582">
    <property type="entry name" value="UPF0702 TRANSMEMBRANE PROTEIN YCAP"/>
    <property type="match status" value="1"/>
</dbReference>
<evidence type="ECO:0000256" key="2">
    <source>
        <dbReference type="ARBA" id="ARBA00006448"/>
    </source>
</evidence>
<comment type="caution">
    <text evidence="10">The sequence shown here is derived from an EMBL/GenBank/DDBJ whole genome shotgun (WGS) entry which is preliminary data.</text>
</comment>
<dbReference type="RefSeq" id="WP_377733172.1">
    <property type="nucleotide sequence ID" value="NZ_JBHSRI010000006.1"/>
</dbReference>
<dbReference type="InterPro" id="IPR007353">
    <property type="entry name" value="DUF421"/>
</dbReference>
<feature type="transmembrane region" description="Helical" evidence="7">
    <location>
        <begin position="63"/>
        <end position="85"/>
    </location>
</feature>
<keyword evidence="11" id="KW-1185">Reference proteome</keyword>
<keyword evidence="6 7" id="KW-0472">Membrane</keyword>